<accession>A0A420MPX0</accession>
<evidence type="ECO:0000313" key="2">
    <source>
        <dbReference type="EMBL" id="RKK70043.1"/>
    </source>
</evidence>
<dbReference type="AlphaFoldDB" id="A0A420MPX0"/>
<reference evidence="2 3" key="1">
    <citation type="journal article" date="2018" name="Sci. Rep.">
        <title>Characterisation of pathogen-specific regions and novel effector candidates in Fusarium oxysporum f. sp. cepae.</title>
        <authorList>
            <person name="Armitage A.D."/>
            <person name="Taylor A."/>
            <person name="Sobczyk M.K."/>
            <person name="Baxter L."/>
            <person name="Greenfield B.P."/>
            <person name="Bates H.J."/>
            <person name="Wilson F."/>
            <person name="Jackson A.C."/>
            <person name="Ott S."/>
            <person name="Harrison R.J."/>
            <person name="Clarkson J.P."/>
        </authorList>
    </citation>
    <scope>NUCLEOTIDE SEQUENCE [LARGE SCALE GENOMIC DNA]</scope>
    <source>
        <strain evidence="2 3">Fo_A13</strain>
    </source>
</reference>
<evidence type="ECO:0000313" key="3">
    <source>
        <dbReference type="Proteomes" id="UP000285084"/>
    </source>
</evidence>
<feature type="signal peptide" evidence="1">
    <location>
        <begin position="1"/>
        <end position="22"/>
    </location>
</feature>
<sequence>MARFNFLTTLFIGSTLVFQALAQKNTTAILKSLPKCAPKAPTALVPECWVELEVEQYLIDWWATNEASCGSLGFAQCFLKNNRYPGLTCDEITVDTCPPIDTNGDFDSQQQFYALWNIYAIHQFFTQYSQALSNSVSLAAGQIGDIVYTVNPPKEAKVSKNLIAVILGATVGEFGATKELLGNWQSKMILAGIQGLAAQGGGIITWLGNKNSNNYLQESMQIADLSASLSSQVKDYQGTLGTAIKTAQANVTQFLALTKEGGFTQRGLTSLTAQMDGIYKNLVSYIYSSALQANGIFLTKQYSTDPVQMASSAGDKLVNCTGLDSNNSCDQYWVHDGNTYSFGKVDDCGWRFTEMWYTTLQKGWLTPEALFLGSDACAGNQPFFDGTAFTMNCTSYTPTCVYTTDAVGQFQNCPNQNAWMRGVWEHKVPWSYLGSKLVSLTPNSPAQDAIVSLILYL</sequence>
<dbReference type="VEuPathDB" id="FungiDB:FOMG_09860"/>
<keyword evidence="1" id="KW-0732">Signal</keyword>
<proteinExistence type="predicted"/>
<protein>
    <submittedName>
        <fullName evidence="2">Uncharacterized protein</fullName>
    </submittedName>
</protein>
<dbReference type="VEuPathDB" id="FungiDB:FOC4_g10005882"/>
<dbReference type="VEuPathDB" id="FungiDB:FOZG_15731"/>
<organism evidence="2 3">
    <name type="scientific">Fusarium oxysporum</name>
    <name type="common">Fusarium vascular wilt</name>
    <dbReference type="NCBI Taxonomy" id="5507"/>
    <lineage>
        <taxon>Eukaryota</taxon>
        <taxon>Fungi</taxon>
        <taxon>Dikarya</taxon>
        <taxon>Ascomycota</taxon>
        <taxon>Pezizomycotina</taxon>
        <taxon>Sordariomycetes</taxon>
        <taxon>Hypocreomycetidae</taxon>
        <taxon>Hypocreales</taxon>
        <taxon>Nectriaceae</taxon>
        <taxon>Fusarium</taxon>
        <taxon>Fusarium oxysporum species complex</taxon>
    </lineage>
</organism>
<dbReference type="Proteomes" id="UP000285084">
    <property type="component" value="Unassembled WGS sequence"/>
</dbReference>
<feature type="chain" id="PRO_5019449236" evidence="1">
    <location>
        <begin position="23"/>
        <end position="457"/>
    </location>
</feature>
<dbReference type="VEuPathDB" id="FungiDB:FOXG_13083"/>
<dbReference type="VEuPathDB" id="FungiDB:FOIG_10545"/>
<dbReference type="EMBL" id="MRCX01000141">
    <property type="protein sequence ID" value="RKK70043.1"/>
    <property type="molecule type" value="Genomic_DNA"/>
</dbReference>
<dbReference type="VEuPathDB" id="FungiDB:HZS61_010647"/>
<comment type="caution">
    <text evidence="2">The sequence shown here is derived from an EMBL/GenBank/DDBJ whole genome shotgun (WGS) entry which is preliminary data.</text>
</comment>
<dbReference type="VEuPathDB" id="FungiDB:FOC1_g10006492"/>
<evidence type="ECO:0000256" key="1">
    <source>
        <dbReference type="SAM" id="SignalP"/>
    </source>
</evidence>
<gene>
    <name evidence="2" type="ORF">BFJ69_g12156</name>
</gene>
<name>A0A420MPX0_FUSOX</name>